<organism evidence="2 3">
    <name type="scientific">Hydrogenibacillus schlegelii</name>
    <name type="common">Bacillus schlegelii</name>
    <dbReference type="NCBI Taxonomy" id="1484"/>
    <lineage>
        <taxon>Bacteria</taxon>
        <taxon>Bacillati</taxon>
        <taxon>Bacillota</taxon>
        <taxon>Bacilli</taxon>
        <taxon>Bacillales</taxon>
        <taxon>Bacillales Family X. Incertae Sedis</taxon>
        <taxon>Hydrogenibacillus</taxon>
    </lineage>
</organism>
<dbReference type="AlphaFoldDB" id="A0A2T5GEX3"/>
<proteinExistence type="predicted"/>
<evidence type="ECO:0000313" key="3">
    <source>
        <dbReference type="Proteomes" id="UP000244180"/>
    </source>
</evidence>
<evidence type="ECO:0000313" key="2">
    <source>
        <dbReference type="EMBL" id="PTQ54736.1"/>
    </source>
</evidence>
<feature type="region of interest" description="Disordered" evidence="1">
    <location>
        <begin position="20"/>
        <end position="40"/>
    </location>
</feature>
<comment type="caution">
    <text evidence="2">The sequence shown here is derived from an EMBL/GenBank/DDBJ whole genome shotgun (WGS) entry which is preliminary data.</text>
</comment>
<evidence type="ECO:0000256" key="1">
    <source>
        <dbReference type="SAM" id="MobiDB-lite"/>
    </source>
</evidence>
<sequence length="40" mass="4489">MIGGSAIPNRSGRRTIRAQAALRHRHPEEGNAKREQKQIP</sequence>
<dbReference type="EMBL" id="PEBV01000002">
    <property type="protein sequence ID" value="PTQ54736.1"/>
    <property type="molecule type" value="Genomic_DNA"/>
</dbReference>
<feature type="compositionally biased region" description="Basic and acidic residues" evidence="1">
    <location>
        <begin position="26"/>
        <end position="40"/>
    </location>
</feature>
<name>A0A2T5GEX3_HYDSH</name>
<dbReference type="Proteomes" id="UP000244180">
    <property type="component" value="Unassembled WGS sequence"/>
</dbReference>
<accession>A0A2T5GEX3</accession>
<gene>
    <name evidence="2" type="ORF">HSCHL_2327</name>
</gene>
<reference evidence="2 3" key="1">
    <citation type="submission" date="2017-08" db="EMBL/GenBank/DDBJ databases">
        <title>Burning lignite coal seam in the remote Altai Mountains harbors a hydrogen-driven thermophilic microbial community.</title>
        <authorList>
            <person name="Kadnikov V.V."/>
            <person name="Mardanov A.V."/>
            <person name="Ivasenko D."/>
            <person name="Beletsky A.V."/>
            <person name="Karnachuk O.V."/>
            <person name="Ravin N.V."/>
        </authorList>
    </citation>
    <scope>NUCLEOTIDE SEQUENCE [LARGE SCALE GENOMIC DNA]</scope>
    <source>
        <strain evidence="2">AL33</strain>
    </source>
</reference>
<protein>
    <submittedName>
        <fullName evidence="2">Uncharacterized protein</fullName>
    </submittedName>
</protein>